<name>A0ABV3GDK5_MICGL</name>
<feature type="chain" id="PRO_5046357585" evidence="12">
    <location>
        <begin position="32"/>
        <end position="989"/>
    </location>
</feature>
<evidence type="ECO:0000259" key="14">
    <source>
        <dbReference type="Pfam" id="PF02225"/>
    </source>
</evidence>
<dbReference type="CDD" id="cd02120">
    <property type="entry name" value="PA_subtilisin_like"/>
    <property type="match status" value="1"/>
</dbReference>
<evidence type="ECO:0000256" key="11">
    <source>
        <dbReference type="SAM" id="MobiDB-lite"/>
    </source>
</evidence>
<dbReference type="PANTHER" id="PTHR10795">
    <property type="entry name" value="PROPROTEIN CONVERTASE SUBTILISIN/KEXIN"/>
    <property type="match status" value="1"/>
</dbReference>
<dbReference type="InterPro" id="IPR045051">
    <property type="entry name" value="SBT"/>
</dbReference>
<dbReference type="InterPro" id="IPR034197">
    <property type="entry name" value="Peptidases_S8_3"/>
</dbReference>
<keyword evidence="7 9" id="KW-0720">Serine protease</keyword>
<feature type="domain" description="PA" evidence="14">
    <location>
        <begin position="443"/>
        <end position="522"/>
    </location>
</feature>
<sequence>MARNPRRVSAFGAMALAAAVVITTASAPASADPLTTDPLTAGPIDTYIVTLAEQPLATYDGGVAGIPATKPGKGKKVDTGSANAKRYRDHLKSRQDQVSRSVDATPAKQLSVASNAFVAELTMTQAARLNTTPGVLSVVPDRLRKALDDRRSTDFLGLSGESGLWSRLGGTANAGKGIVVGVIDTGVWPENPSFAAPALDATAPTDADPYRPYLQGSTAVMKKADGGTFTGVCQTGEEFAANLCNQKLISARYFGDAWLKRVPPANRADYVSPRDAQGHGSHTASTAAGNADVPASVNGTDFGQISGVAPGAAIAVYKALWESADGQQTGGLDSDILAAVDQAVADGVDVINYSVGSETESPAEDPIGLAFRAAAASGIFVATAGGNSGPGASTLDNTMPWTTTVAASTAAPYVAEVELGDGTRHRGSSTTVSDTFGPKPLATGPVVKNASVDDFEAQVCAPNSLDPARTAGKIVVCERGTVTRLEKSGEVKRAGGVGMIMVNMADEDTVADSHAVPTVHIGGPGVPAVLAYAATDGATAILRPASAEGAVYPRVAGFSSRGPSLANRGDLLKPDIAAPGVSILAAVAPPTNNGNDFGFYDGTSMATPHIAGLAALYLGKHPDLSPMAIKSAMMTTTVPTRNADGTDSTDAFAQGAGNVDPARMLEPGLVYDSTEQNWLGYLEGLGVRTGSGVAPIATSDLNYPSIALGGLAGPRTVTRTLTAVTPGKYKADIDLPGVKAKVSPSTLRFDRAGETKSFTVTMELKDEVATGITGSLTWTGEGRTVRSVVAVTAQGVLAPAEVRGKDANGSVSFEVTPVKKKTDMTAYGLVSGPEIVGSVGPEEANGKQYTIDVPEGTKAVEFRARPDNGLELGFGGGVLYEGREFAGWVDRDGDDYRLVISRPKAGKYTFVLVSYLTAPGTTSTPFHAQANVVTDAPGVGGLTVSPRKLKGTPGVPETVTAGWSRLPDGRPHTGYIEYPNGAGTVISVN</sequence>
<dbReference type="InterPro" id="IPR036852">
    <property type="entry name" value="Peptidase_S8/S53_dom_sf"/>
</dbReference>
<dbReference type="PROSITE" id="PS51892">
    <property type="entry name" value="SUBTILASE"/>
    <property type="match status" value="1"/>
</dbReference>
<feature type="region of interest" description="Disordered" evidence="11">
    <location>
        <begin position="64"/>
        <end position="104"/>
    </location>
</feature>
<evidence type="ECO:0000259" key="16">
    <source>
        <dbReference type="Pfam" id="PF17766"/>
    </source>
</evidence>
<dbReference type="PRINTS" id="PR00723">
    <property type="entry name" value="SUBTILISIN"/>
</dbReference>
<dbReference type="InterPro" id="IPR023827">
    <property type="entry name" value="Peptidase_S8_Asp-AS"/>
</dbReference>
<evidence type="ECO:0000256" key="7">
    <source>
        <dbReference type="ARBA" id="ARBA00022825"/>
    </source>
</evidence>
<keyword evidence="8" id="KW-0325">Glycoprotein</keyword>
<dbReference type="InterPro" id="IPR010259">
    <property type="entry name" value="S8pro/Inhibitor_I9"/>
</dbReference>
<evidence type="ECO:0000256" key="6">
    <source>
        <dbReference type="ARBA" id="ARBA00022801"/>
    </source>
</evidence>
<feature type="signal peptide" evidence="12">
    <location>
        <begin position="1"/>
        <end position="31"/>
    </location>
</feature>
<dbReference type="EMBL" id="JBFALK010000006">
    <property type="protein sequence ID" value="MEV0969656.1"/>
    <property type="molecule type" value="Genomic_DNA"/>
</dbReference>
<feature type="active site" description="Charge relay system" evidence="9">
    <location>
        <position position="604"/>
    </location>
</feature>
<evidence type="ECO:0000313" key="17">
    <source>
        <dbReference type="EMBL" id="MEV0969656.1"/>
    </source>
</evidence>
<evidence type="ECO:0000256" key="5">
    <source>
        <dbReference type="ARBA" id="ARBA00022729"/>
    </source>
</evidence>
<accession>A0ABV3GDK5</accession>
<dbReference type="InterPro" id="IPR041469">
    <property type="entry name" value="Subtilisin-like_FN3"/>
</dbReference>
<comment type="subcellular location">
    <subcellularLocation>
        <location evidence="1">Secreted</location>
    </subcellularLocation>
</comment>
<evidence type="ECO:0000256" key="8">
    <source>
        <dbReference type="ARBA" id="ARBA00023180"/>
    </source>
</evidence>
<evidence type="ECO:0000313" key="18">
    <source>
        <dbReference type="Proteomes" id="UP001551675"/>
    </source>
</evidence>
<evidence type="ECO:0000256" key="2">
    <source>
        <dbReference type="ARBA" id="ARBA00011073"/>
    </source>
</evidence>
<proteinExistence type="inferred from homology"/>
<dbReference type="SUPFAM" id="SSF52743">
    <property type="entry name" value="Subtilisin-like"/>
    <property type="match status" value="1"/>
</dbReference>
<evidence type="ECO:0000256" key="4">
    <source>
        <dbReference type="ARBA" id="ARBA00022670"/>
    </source>
</evidence>
<dbReference type="InterPro" id="IPR015500">
    <property type="entry name" value="Peptidase_S8_subtilisin-rel"/>
</dbReference>
<comment type="caution">
    <text evidence="17">The sequence shown here is derived from an EMBL/GenBank/DDBJ whole genome shotgun (WGS) entry which is preliminary data.</text>
</comment>
<feature type="active site" description="Charge relay system" evidence="9">
    <location>
        <position position="184"/>
    </location>
</feature>
<dbReference type="Pfam" id="PF17766">
    <property type="entry name" value="fn3_6"/>
    <property type="match status" value="1"/>
</dbReference>
<feature type="domain" description="Inhibitor I9" evidence="15">
    <location>
        <begin position="46"/>
        <end position="145"/>
    </location>
</feature>
<dbReference type="Pfam" id="PF05922">
    <property type="entry name" value="Inhibitor_I9"/>
    <property type="match status" value="1"/>
</dbReference>
<evidence type="ECO:0000259" key="15">
    <source>
        <dbReference type="Pfam" id="PF05922"/>
    </source>
</evidence>
<dbReference type="InterPro" id="IPR000209">
    <property type="entry name" value="Peptidase_S8/S53_dom"/>
</dbReference>
<dbReference type="Gene3D" id="3.40.50.200">
    <property type="entry name" value="Peptidase S8/S53 domain"/>
    <property type="match status" value="1"/>
</dbReference>
<keyword evidence="3" id="KW-0964">Secreted</keyword>
<evidence type="ECO:0000256" key="9">
    <source>
        <dbReference type="PROSITE-ProRule" id="PRU01240"/>
    </source>
</evidence>
<dbReference type="PROSITE" id="PS00138">
    <property type="entry name" value="SUBTILASE_SER"/>
    <property type="match status" value="1"/>
</dbReference>
<comment type="similarity">
    <text evidence="2 9 10">Belongs to the peptidase S8 family.</text>
</comment>
<evidence type="ECO:0000259" key="13">
    <source>
        <dbReference type="Pfam" id="PF00082"/>
    </source>
</evidence>
<dbReference type="Proteomes" id="UP001551675">
    <property type="component" value="Unassembled WGS sequence"/>
</dbReference>
<keyword evidence="6 9" id="KW-0378">Hydrolase</keyword>
<dbReference type="RefSeq" id="WP_358132644.1">
    <property type="nucleotide sequence ID" value="NZ_JBFALK010000006.1"/>
</dbReference>
<evidence type="ECO:0000256" key="10">
    <source>
        <dbReference type="RuleBase" id="RU003355"/>
    </source>
</evidence>
<keyword evidence="5 12" id="KW-0732">Signal</keyword>
<dbReference type="CDD" id="cd04852">
    <property type="entry name" value="Peptidases_S8_3"/>
    <property type="match status" value="1"/>
</dbReference>
<organism evidence="17 18">
    <name type="scientific">Microtetraspora glauca</name>
    <dbReference type="NCBI Taxonomy" id="1996"/>
    <lineage>
        <taxon>Bacteria</taxon>
        <taxon>Bacillati</taxon>
        <taxon>Actinomycetota</taxon>
        <taxon>Actinomycetes</taxon>
        <taxon>Streptosporangiales</taxon>
        <taxon>Streptosporangiaceae</taxon>
        <taxon>Microtetraspora</taxon>
    </lineage>
</organism>
<feature type="domain" description="Peptidase S8/S53" evidence="13">
    <location>
        <begin position="175"/>
        <end position="657"/>
    </location>
</feature>
<dbReference type="InterPro" id="IPR003137">
    <property type="entry name" value="PA_domain"/>
</dbReference>
<feature type="active site" description="Charge relay system" evidence="9">
    <location>
        <position position="279"/>
    </location>
</feature>
<evidence type="ECO:0000256" key="12">
    <source>
        <dbReference type="SAM" id="SignalP"/>
    </source>
</evidence>
<protein>
    <submittedName>
        <fullName evidence="17">S8 family serine peptidase</fullName>
    </submittedName>
</protein>
<keyword evidence="18" id="KW-1185">Reference proteome</keyword>
<evidence type="ECO:0000256" key="3">
    <source>
        <dbReference type="ARBA" id="ARBA00022525"/>
    </source>
</evidence>
<keyword evidence="4 9" id="KW-0645">Protease</keyword>
<dbReference type="Pfam" id="PF00082">
    <property type="entry name" value="Peptidase_S8"/>
    <property type="match status" value="1"/>
</dbReference>
<dbReference type="InterPro" id="IPR023828">
    <property type="entry name" value="Peptidase_S8_Ser-AS"/>
</dbReference>
<dbReference type="InterPro" id="IPR046450">
    <property type="entry name" value="PA_dom_sf"/>
</dbReference>
<gene>
    <name evidence="17" type="ORF">AB0I59_13545</name>
</gene>
<dbReference type="SUPFAM" id="SSF52025">
    <property type="entry name" value="PA domain"/>
    <property type="match status" value="1"/>
</dbReference>
<evidence type="ECO:0000256" key="1">
    <source>
        <dbReference type="ARBA" id="ARBA00004613"/>
    </source>
</evidence>
<feature type="domain" description="Subtilisin-like protease fibronectin type-III" evidence="16">
    <location>
        <begin position="700"/>
        <end position="791"/>
    </location>
</feature>
<dbReference type="Gene3D" id="2.60.40.2310">
    <property type="match status" value="1"/>
</dbReference>
<feature type="region of interest" description="Disordered" evidence="11">
    <location>
        <begin position="269"/>
        <end position="291"/>
    </location>
</feature>
<reference evidence="17 18" key="1">
    <citation type="submission" date="2024-06" db="EMBL/GenBank/DDBJ databases">
        <title>The Natural Products Discovery Center: Release of the First 8490 Sequenced Strains for Exploring Actinobacteria Biosynthetic Diversity.</title>
        <authorList>
            <person name="Kalkreuter E."/>
            <person name="Kautsar S.A."/>
            <person name="Yang D."/>
            <person name="Bader C.D."/>
            <person name="Teijaro C.N."/>
            <person name="Fluegel L."/>
            <person name="Davis C.M."/>
            <person name="Simpson J.R."/>
            <person name="Lauterbach L."/>
            <person name="Steele A.D."/>
            <person name="Gui C."/>
            <person name="Meng S."/>
            <person name="Li G."/>
            <person name="Viehrig K."/>
            <person name="Ye F."/>
            <person name="Su P."/>
            <person name="Kiefer A.F."/>
            <person name="Nichols A."/>
            <person name="Cepeda A.J."/>
            <person name="Yan W."/>
            <person name="Fan B."/>
            <person name="Jiang Y."/>
            <person name="Adhikari A."/>
            <person name="Zheng C.-J."/>
            <person name="Schuster L."/>
            <person name="Cowan T.M."/>
            <person name="Smanski M.J."/>
            <person name="Chevrette M.G."/>
            <person name="De Carvalho L.P.S."/>
            <person name="Shen B."/>
        </authorList>
    </citation>
    <scope>NUCLEOTIDE SEQUENCE [LARGE SCALE GENOMIC DNA]</scope>
    <source>
        <strain evidence="17 18">NPDC050100</strain>
    </source>
</reference>
<dbReference type="Pfam" id="PF02225">
    <property type="entry name" value="PA"/>
    <property type="match status" value="1"/>
</dbReference>
<dbReference type="PROSITE" id="PS00136">
    <property type="entry name" value="SUBTILASE_ASP"/>
    <property type="match status" value="1"/>
</dbReference>
<dbReference type="Gene3D" id="3.50.30.30">
    <property type="match status" value="1"/>
</dbReference>